<keyword evidence="4" id="KW-1003">Cell membrane</keyword>
<keyword evidence="8" id="KW-0418">Kinase</keyword>
<name>A0A1F4R871_UNCSA</name>
<dbReference type="CDD" id="cd00082">
    <property type="entry name" value="HisKA"/>
    <property type="match status" value="1"/>
</dbReference>
<evidence type="ECO:0000256" key="9">
    <source>
        <dbReference type="ARBA" id="ARBA00022840"/>
    </source>
</evidence>
<keyword evidence="10" id="KW-0902">Two-component regulatory system</keyword>
<keyword evidence="7" id="KW-0547">Nucleotide-binding</keyword>
<dbReference type="InterPro" id="IPR050351">
    <property type="entry name" value="BphY/WalK/GraS-like"/>
</dbReference>
<evidence type="ECO:0000259" key="13">
    <source>
        <dbReference type="PROSITE" id="PS50112"/>
    </source>
</evidence>
<evidence type="ECO:0000256" key="5">
    <source>
        <dbReference type="ARBA" id="ARBA00022553"/>
    </source>
</evidence>
<dbReference type="Gene3D" id="1.10.287.130">
    <property type="match status" value="1"/>
</dbReference>
<dbReference type="Proteomes" id="UP000176938">
    <property type="component" value="Unassembled WGS sequence"/>
</dbReference>
<proteinExistence type="predicted"/>
<dbReference type="CDD" id="cd00075">
    <property type="entry name" value="HATPase"/>
    <property type="match status" value="1"/>
</dbReference>
<evidence type="ECO:0000313" key="14">
    <source>
        <dbReference type="EMBL" id="OGC04364.1"/>
    </source>
</evidence>
<evidence type="ECO:0000256" key="10">
    <source>
        <dbReference type="ARBA" id="ARBA00023012"/>
    </source>
</evidence>
<evidence type="ECO:0000256" key="11">
    <source>
        <dbReference type="ARBA" id="ARBA00023136"/>
    </source>
</evidence>
<keyword evidence="6" id="KW-0808">Transferase</keyword>
<protein>
    <recommendedName>
        <fullName evidence="3">histidine kinase</fullName>
        <ecNumber evidence="3">2.7.13.3</ecNumber>
    </recommendedName>
</protein>
<dbReference type="CDD" id="cd00130">
    <property type="entry name" value="PAS"/>
    <property type="match status" value="1"/>
</dbReference>
<dbReference type="SMART" id="SM00387">
    <property type="entry name" value="HATPase_c"/>
    <property type="match status" value="1"/>
</dbReference>
<dbReference type="NCBIfam" id="TIGR00229">
    <property type="entry name" value="sensory_box"/>
    <property type="match status" value="1"/>
</dbReference>
<dbReference type="GO" id="GO:0000155">
    <property type="term" value="F:phosphorelay sensor kinase activity"/>
    <property type="evidence" value="ECO:0007669"/>
    <property type="project" value="InterPro"/>
</dbReference>
<comment type="catalytic activity">
    <reaction evidence="1">
        <text>ATP + protein L-histidine = ADP + protein N-phospho-L-histidine.</text>
        <dbReference type="EC" id="2.7.13.3"/>
    </reaction>
</comment>
<evidence type="ECO:0000256" key="1">
    <source>
        <dbReference type="ARBA" id="ARBA00000085"/>
    </source>
</evidence>
<dbReference type="GO" id="GO:0005886">
    <property type="term" value="C:plasma membrane"/>
    <property type="evidence" value="ECO:0007669"/>
    <property type="project" value="UniProtKB-SubCell"/>
</dbReference>
<evidence type="ECO:0000256" key="2">
    <source>
        <dbReference type="ARBA" id="ARBA00004236"/>
    </source>
</evidence>
<dbReference type="Gene3D" id="3.30.565.10">
    <property type="entry name" value="Histidine kinase-like ATPase, C-terminal domain"/>
    <property type="match status" value="1"/>
</dbReference>
<evidence type="ECO:0000256" key="7">
    <source>
        <dbReference type="ARBA" id="ARBA00022741"/>
    </source>
</evidence>
<dbReference type="GO" id="GO:0006355">
    <property type="term" value="P:regulation of DNA-templated transcription"/>
    <property type="evidence" value="ECO:0007669"/>
    <property type="project" value="InterPro"/>
</dbReference>
<dbReference type="InterPro" id="IPR036890">
    <property type="entry name" value="HATPase_C_sf"/>
</dbReference>
<comment type="subcellular location">
    <subcellularLocation>
        <location evidence="2">Cell membrane</location>
    </subcellularLocation>
</comment>
<reference evidence="14 15" key="1">
    <citation type="journal article" date="2016" name="Nat. Commun.">
        <title>Thousands of microbial genomes shed light on interconnected biogeochemical processes in an aquifer system.</title>
        <authorList>
            <person name="Anantharaman K."/>
            <person name="Brown C.T."/>
            <person name="Hug L.A."/>
            <person name="Sharon I."/>
            <person name="Castelle C.J."/>
            <person name="Probst A.J."/>
            <person name="Thomas B.C."/>
            <person name="Singh A."/>
            <person name="Wilkins M.J."/>
            <person name="Karaoz U."/>
            <person name="Brodie E.L."/>
            <person name="Williams K.H."/>
            <person name="Hubbard S.S."/>
            <person name="Banfield J.F."/>
        </authorList>
    </citation>
    <scope>NUCLEOTIDE SEQUENCE [LARGE SCALE GENOMIC DNA]</scope>
</reference>
<dbReference type="GO" id="GO:0005524">
    <property type="term" value="F:ATP binding"/>
    <property type="evidence" value="ECO:0007669"/>
    <property type="project" value="UniProtKB-KW"/>
</dbReference>
<dbReference type="Pfam" id="PF00989">
    <property type="entry name" value="PAS"/>
    <property type="match status" value="1"/>
</dbReference>
<keyword evidence="5" id="KW-0597">Phosphoprotein</keyword>
<dbReference type="InterPro" id="IPR004358">
    <property type="entry name" value="Sig_transdc_His_kin-like_C"/>
</dbReference>
<comment type="caution">
    <text evidence="14">The sequence shown here is derived from an EMBL/GenBank/DDBJ whole genome shotgun (WGS) entry which is preliminary data.</text>
</comment>
<keyword evidence="9" id="KW-0067">ATP-binding</keyword>
<dbReference type="SUPFAM" id="SSF55785">
    <property type="entry name" value="PYP-like sensor domain (PAS domain)"/>
    <property type="match status" value="1"/>
</dbReference>
<evidence type="ECO:0000313" key="15">
    <source>
        <dbReference type="Proteomes" id="UP000176938"/>
    </source>
</evidence>
<dbReference type="SUPFAM" id="SSF47384">
    <property type="entry name" value="Homodimeric domain of signal transducing histidine kinase"/>
    <property type="match status" value="1"/>
</dbReference>
<dbReference type="SMART" id="SM00091">
    <property type="entry name" value="PAS"/>
    <property type="match status" value="1"/>
</dbReference>
<dbReference type="FunFam" id="1.10.287.130:FF:000008">
    <property type="entry name" value="Two-component sensor histidine kinase"/>
    <property type="match status" value="1"/>
</dbReference>
<dbReference type="Pfam" id="PF02518">
    <property type="entry name" value="HATPase_c"/>
    <property type="match status" value="1"/>
</dbReference>
<evidence type="ECO:0000259" key="12">
    <source>
        <dbReference type="PROSITE" id="PS50109"/>
    </source>
</evidence>
<feature type="domain" description="Histidine kinase" evidence="12">
    <location>
        <begin position="116"/>
        <end position="331"/>
    </location>
</feature>
<sequence>MYKEVLEGMSEGVLVLDVVGKIVFANQAIAEIFSLANDGFIGKRLLEVIRLVELSDLVEAVRRSGQPVEREMKLVFPAEKNLLGLANLAGDNIAVIIRDITAMKQLESLRSDFVANVSHELKTPLTAIKGYVDTLVAGAIDDPDNNRRFLEKIAKNADSLAALIDDILALSRLEVHRGIAPFEKVFLADEIEKALETLAPAIKEKRIEIVNLSGGAVVGEPSQLYRAILNLLDNAIKYSHPGGKVEIVIAKTEKELCLSVTDHGMGIPAEHHARIFERFYRVDKARSREMGGTGLGLAIVKHIMEIHGGRVELKSAAGQGAKFTLVFVSRHL</sequence>
<dbReference type="Pfam" id="PF00512">
    <property type="entry name" value="HisKA"/>
    <property type="match status" value="1"/>
</dbReference>
<accession>A0A1F4R871</accession>
<feature type="domain" description="PAS" evidence="13">
    <location>
        <begin position="1"/>
        <end position="71"/>
    </location>
</feature>
<dbReference type="PRINTS" id="PR00344">
    <property type="entry name" value="BCTRLSENSOR"/>
</dbReference>
<dbReference type="FunFam" id="3.30.565.10:FF:000006">
    <property type="entry name" value="Sensor histidine kinase WalK"/>
    <property type="match status" value="1"/>
</dbReference>
<dbReference type="PANTHER" id="PTHR45453:SF1">
    <property type="entry name" value="PHOSPHATE REGULON SENSOR PROTEIN PHOR"/>
    <property type="match status" value="1"/>
</dbReference>
<dbReference type="InterPro" id="IPR035965">
    <property type="entry name" value="PAS-like_dom_sf"/>
</dbReference>
<dbReference type="InterPro" id="IPR005467">
    <property type="entry name" value="His_kinase_dom"/>
</dbReference>
<evidence type="ECO:0000256" key="6">
    <source>
        <dbReference type="ARBA" id="ARBA00022679"/>
    </source>
</evidence>
<evidence type="ECO:0000256" key="4">
    <source>
        <dbReference type="ARBA" id="ARBA00022475"/>
    </source>
</evidence>
<dbReference type="PROSITE" id="PS50112">
    <property type="entry name" value="PAS"/>
    <property type="match status" value="1"/>
</dbReference>
<dbReference type="EMBL" id="METP01000053">
    <property type="protein sequence ID" value="OGC04364.1"/>
    <property type="molecule type" value="Genomic_DNA"/>
</dbReference>
<dbReference type="SMART" id="SM00388">
    <property type="entry name" value="HisKA"/>
    <property type="match status" value="1"/>
</dbReference>
<dbReference type="AlphaFoldDB" id="A0A1F4R871"/>
<dbReference type="GO" id="GO:0016036">
    <property type="term" value="P:cellular response to phosphate starvation"/>
    <property type="evidence" value="ECO:0007669"/>
    <property type="project" value="TreeGrafter"/>
</dbReference>
<dbReference type="GO" id="GO:0004721">
    <property type="term" value="F:phosphoprotein phosphatase activity"/>
    <property type="evidence" value="ECO:0007669"/>
    <property type="project" value="TreeGrafter"/>
</dbReference>
<keyword evidence="11" id="KW-0472">Membrane</keyword>
<dbReference type="EC" id="2.7.13.3" evidence="3"/>
<dbReference type="InterPro" id="IPR003661">
    <property type="entry name" value="HisK_dim/P_dom"/>
</dbReference>
<organism evidence="14 15">
    <name type="scientific">candidate division WOR-1 bacterium RIFCSPLOWO2_02_FULL_46_20</name>
    <dbReference type="NCBI Taxonomy" id="1802567"/>
    <lineage>
        <taxon>Bacteria</taxon>
        <taxon>Bacillati</taxon>
        <taxon>Saganbacteria</taxon>
    </lineage>
</organism>
<gene>
    <name evidence="14" type="ORF">A3H38_06850</name>
</gene>
<dbReference type="PANTHER" id="PTHR45453">
    <property type="entry name" value="PHOSPHATE REGULON SENSOR PROTEIN PHOR"/>
    <property type="match status" value="1"/>
</dbReference>
<dbReference type="InterPro" id="IPR013767">
    <property type="entry name" value="PAS_fold"/>
</dbReference>
<evidence type="ECO:0000256" key="3">
    <source>
        <dbReference type="ARBA" id="ARBA00012438"/>
    </source>
</evidence>
<dbReference type="Gene3D" id="3.30.450.20">
    <property type="entry name" value="PAS domain"/>
    <property type="match status" value="1"/>
</dbReference>
<dbReference type="PROSITE" id="PS50109">
    <property type="entry name" value="HIS_KIN"/>
    <property type="match status" value="1"/>
</dbReference>
<evidence type="ECO:0000256" key="8">
    <source>
        <dbReference type="ARBA" id="ARBA00022777"/>
    </source>
</evidence>
<dbReference type="SUPFAM" id="SSF55874">
    <property type="entry name" value="ATPase domain of HSP90 chaperone/DNA topoisomerase II/histidine kinase"/>
    <property type="match status" value="1"/>
</dbReference>
<dbReference type="InterPro" id="IPR036097">
    <property type="entry name" value="HisK_dim/P_sf"/>
</dbReference>
<dbReference type="InterPro" id="IPR000014">
    <property type="entry name" value="PAS"/>
</dbReference>
<dbReference type="InterPro" id="IPR003594">
    <property type="entry name" value="HATPase_dom"/>
</dbReference>